<name>A0ABR9EII6_9GAMM</name>
<dbReference type="RefSeq" id="WP_192509856.1">
    <property type="nucleotide sequence ID" value="NZ_AQGV01000015.1"/>
</dbReference>
<dbReference type="EMBL" id="AQGV01000015">
    <property type="protein sequence ID" value="MBE0370811.1"/>
    <property type="molecule type" value="Genomic_DNA"/>
</dbReference>
<accession>A0ABR9EII6</accession>
<gene>
    <name evidence="1" type="ORF">PAUR_b0913</name>
</gene>
<proteinExistence type="predicted"/>
<dbReference type="Proteomes" id="UP000615755">
    <property type="component" value="Unassembled WGS sequence"/>
</dbReference>
<sequence length="558" mass="64755">MLRALKQLTSENNSVILIIDNVDRAHEKFQEEMYALSHKISSFTGAKTIITLREFTFFKNKSGGFLDVRSDDKVIHLKAPDFEKLISKRIKYIETQLDDDYRKKEWRRRYGNYDDFLKGMRQHASAIKKSVQISSDGHNILETLSSISWHNIRYFYELLKRVHRQLGSTDIWNSSEVIAALMASTEIGEKPTLPNLFIPYQNVNQAYFLKLRLIAFLSILKAGEVTNGVPVNRIIDFLKLYGYQRGWITASLTECVKQRLIECLEIPSEAESIENFELDYDGTYRLSPLGLLYLNQIIKNRTYQSLISVDLPFHSLLDFDSIKDEFDLVISCMTDQKKSLIFKEGLDIIVNSSLPQKTGEYLSKELIKEQTLTEGFLSHSELQLTERKVQELFMSLSEFDITNSQSTKYSEPTSKSDTEIGGQQCLKFEDDEDENENFELVATRECEIDHRDFVQSLEYEFDDCNYLGTEYIPLIFCALRLRLIEGIEYSSGAELTKLINDYLVSDTNQKFPNNVSRALRSAKLQSQNWLDCRADMHVKNKMFGLTDCWEKHWAEIFL</sequence>
<comment type="caution">
    <text evidence="1">The sequence shown here is derived from an EMBL/GenBank/DDBJ whole genome shotgun (WGS) entry which is preliminary data.</text>
</comment>
<protein>
    <recommendedName>
        <fullName evidence="3">KAP NTPase domain-containing protein</fullName>
    </recommendedName>
</protein>
<evidence type="ECO:0000313" key="2">
    <source>
        <dbReference type="Proteomes" id="UP000615755"/>
    </source>
</evidence>
<reference evidence="1 2" key="1">
    <citation type="submission" date="2015-03" db="EMBL/GenBank/DDBJ databases">
        <title>Genome sequence of Pseudoalteromonas aurantia.</title>
        <authorList>
            <person name="Xie B.-B."/>
            <person name="Rong J.-C."/>
            <person name="Qin Q.-L."/>
            <person name="Zhang Y.-Z."/>
        </authorList>
    </citation>
    <scope>NUCLEOTIDE SEQUENCE [LARGE SCALE GENOMIC DNA]</scope>
    <source>
        <strain evidence="1 2">208</strain>
    </source>
</reference>
<evidence type="ECO:0008006" key="3">
    <source>
        <dbReference type="Google" id="ProtNLM"/>
    </source>
</evidence>
<organism evidence="1 2">
    <name type="scientific">Pseudoalteromonas aurantia 208</name>
    <dbReference type="NCBI Taxonomy" id="1314867"/>
    <lineage>
        <taxon>Bacteria</taxon>
        <taxon>Pseudomonadati</taxon>
        <taxon>Pseudomonadota</taxon>
        <taxon>Gammaproteobacteria</taxon>
        <taxon>Alteromonadales</taxon>
        <taxon>Pseudoalteromonadaceae</taxon>
        <taxon>Pseudoalteromonas</taxon>
    </lineage>
</organism>
<keyword evidence="2" id="KW-1185">Reference proteome</keyword>
<evidence type="ECO:0000313" key="1">
    <source>
        <dbReference type="EMBL" id="MBE0370811.1"/>
    </source>
</evidence>